<name>A0A0F9CUB7_9ZZZZ</name>
<reference evidence="2" key="1">
    <citation type="journal article" date="2015" name="Nature">
        <title>Complex archaea that bridge the gap between prokaryotes and eukaryotes.</title>
        <authorList>
            <person name="Spang A."/>
            <person name="Saw J.H."/>
            <person name="Jorgensen S.L."/>
            <person name="Zaremba-Niedzwiedzka K."/>
            <person name="Martijn J."/>
            <person name="Lind A.E."/>
            <person name="van Eijk R."/>
            <person name="Schleper C."/>
            <person name="Guy L."/>
            <person name="Ettema T.J."/>
        </authorList>
    </citation>
    <scope>NUCLEOTIDE SEQUENCE</scope>
</reference>
<accession>A0A0F9CUB7</accession>
<dbReference type="AlphaFoldDB" id="A0A0F9CUB7"/>
<feature type="region of interest" description="Disordered" evidence="1">
    <location>
        <begin position="38"/>
        <end position="63"/>
    </location>
</feature>
<feature type="non-terminal residue" evidence="2">
    <location>
        <position position="63"/>
    </location>
</feature>
<sequence length="63" mass="6862">MRSETYTIATRGTGTADYTLDVRATVPVNVVVEPTAGDIDRGWADDTSTVDQLDDTDKDWAVN</sequence>
<evidence type="ECO:0000256" key="1">
    <source>
        <dbReference type="SAM" id="MobiDB-lite"/>
    </source>
</evidence>
<organism evidence="2">
    <name type="scientific">marine sediment metagenome</name>
    <dbReference type="NCBI Taxonomy" id="412755"/>
    <lineage>
        <taxon>unclassified sequences</taxon>
        <taxon>metagenomes</taxon>
        <taxon>ecological metagenomes</taxon>
    </lineage>
</organism>
<comment type="caution">
    <text evidence="2">The sequence shown here is derived from an EMBL/GenBank/DDBJ whole genome shotgun (WGS) entry which is preliminary data.</text>
</comment>
<evidence type="ECO:0000313" key="2">
    <source>
        <dbReference type="EMBL" id="KKL09286.1"/>
    </source>
</evidence>
<gene>
    <name evidence="2" type="ORF">LCGC14_2567410</name>
</gene>
<proteinExistence type="predicted"/>
<dbReference type="EMBL" id="LAZR01042546">
    <property type="protein sequence ID" value="KKL09286.1"/>
    <property type="molecule type" value="Genomic_DNA"/>
</dbReference>
<protein>
    <submittedName>
        <fullName evidence="2">Uncharacterized protein</fullName>
    </submittedName>
</protein>